<dbReference type="AlphaFoldDB" id="A0A916X6Y5"/>
<dbReference type="RefSeq" id="WP_188772802.1">
    <property type="nucleotide sequence ID" value="NZ_BMHK01000034.1"/>
</dbReference>
<name>A0A916X6Y5_9SPHN</name>
<reference evidence="1" key="1">
    <citation type="journal article" date="2014" name="Int. J. Syst. Evol. Microbiol.">
        <title>Complete genome sequence of Corynebacterium casei LMG S-19264T (=DSM 44701T), isolated from a smear-ripened cheese.</title>
        <authorList>
            <consortium name="US DOE Joint Genome Institute (JGI-PGF)"/>
            <person name="Walter F."/>
            <person name="Albersmeier A."/>
            <person name="Kalinowski J."/>
            <person name="Ruckert C."/>
        </authorList>
    </citation>
    <scope>NUCLEOTIDE SEQUENCE</scope>
    <source>
        <strain evidence="1">CGMCC 1.15095</strain>
    </source>
</reference>
<protein>
    <submittedName>
        <fullName evidence="1">Uncharacterized protein</fullName>
    </submittedName>
</protein>
<keyword evidence="2" id="KW-1185">Reference proteome</keyword>
<comment type="caution">
    <text evidence="1">The sequence shown here is derived from an EMBL/GenBank/DDBJ whole genome shotgun (WGS) entry which is preliminary data.</text>
</comment>
<dbReference type="EMBL" id="BMHK01000034">
    <property type="protein sequence ID" value="GGC12728.1"/>
    <property type="molecule type" value="Genomic_DNA"/>
</dbReference>
<reference evidence="1" key="2">
    <citation type="submission" date="2020-09" db="EMBL/GenBank/DDBJ databases">
        <authorList>
            <person name="Sun Q."/>
            <person name="Zhou Y."/>
        </authorList>
    </citation>
    <scope>NUCLEOTIDE SEQUENCE</scope>
    <source>
        <strain evidence="1">CGMCC 1.15095</strain>
    </source>
</reference>
<organism evidence="1 2">
    <name type="scientific">Novosphingobium endophyticum</name>
    <dbReference type="NCBI Taxonomy" id="1955250"/>
    <lineage>
        <taxon>Bacteria</taxon>
        <taxon>Pseudomonadati</taxon>
        <taxon>Pseudomonadota</taxon>
        <taxon>Alphaproteobacteria</taxon>
        <taxon>Sphingomonadales</taxon>
        <taxon>Sphingomonadaceae</taxon>
        <taxon>Novosphingobium</taxon>
    </lineage>
</organism>
<proteinExistence type="predicted"/>
<evidence type="ECO:0000313" key="2">
    <source>
        <dbReference type="Proteomes" id="UP000608154"/>
    </source>
</evidence>
<dbReference type="Pfam" id="PF21983">
    <property type="entry name" value="NikA-like"/>
    <property type="match status" value="1"/>
</dbReference>
<gene>
    <name evidence="1" type="ORF">GCM10011494_34460</name>
</gene>
<dbReference type="InterPro" id="IPR053842">
    <property type="entry name" value="NikA-like"/>
</dbReference>
<evidence type="ECO:0000313" key="1">
    <source>
        <dbReference type="EMBL" id="GGC12728.1"/>
    </source>
</evidence>
<accession>A0A916X6Y5</accession>
<dbReference type="Proteomes" id="UP000608154">
    <property type="component" value="Unassembled WGS sequence"/>
</dbReference>
<sequence>MASSGSEKRQRDITLKARFNGPEAALIKEQADRAGVSVAALIRFAVLGQTPLRASRRPSVSHSDAAQLLGQIGPLKSALLDAAQAAESETVKAEIAAACRDIADMRVALFEAMGREP</sequence>